<dbReference type="RefSeq" id="WP_110447747.1">
    <property type="nucleotide sequence ID" value="NZ_CP132381.1"/>
</dbReference>
<evidence type="ECO:0000313" key="2">
    <source>
        <dbReference type="Proteomes" id="UP000247673"/>
    </source>
</evidence>
<dbReference type="PROSITE" id="PS51257">
    <property type="entry name" value="PROKAR_LIPOPROTEIN"/>
    <property type="match status" value="1"/>
</dbReference>
<name>A0A2V4E167_9GAMM</name>
<evidence type="ECO:0008006" key="3">
    <source>
        <dbReference type="Google" id="ProtNLM"/>
    </source>
</evidence>
<sequence>MKKLLVGGFLTLVLIGCSTRPPAEHEIKQVPEARIFNHQTKLDNNATLVFIRDKGLTGSGCYINLFLNGQEVAKFETKERATFYLPAGEVIIGASIQGHGLCSFNAPRRERDFNLNNNEKKIFRLFIDQNGNTDIIPTTLYQ</sequence>
<gene>
    <name evidence="1" type="ORF">DKK78_05775</name>
</gene>
<comment type="caution">
    <text evidence="1">The sequence shown here is derived from an EMBL/GenBank/DDBJ whole genome shotgun (WGS) entry which is preliminary data.</text>
</comment>
<organism evidence="1 2">
    <name type="scientific">Gilliamella apis</name>
    <dbReference type="NCBI Taxonomy" id="1970738"/>
    <lineage>
        <taxon>Bacteria</taxon>
        <taxon>Pseudomonadati</taxon>
        <taxon>Pseudomonadota</taxon>
        <taxon>Gammaproteobacteria</taxon>
        <taxon>Orbales</taxon>
        <taxon>Orbaceae</taxon>
        <taxon>Gilliamella</taxon>
    </lineage>
</organism>
<dbReference type="Proteomes" id="UP000247673">
    <property type="component" value="Unassembled WGS sequence"/>
</dbReference>
<keyword evidence="2" id="KW-1185">Reference proteome</keyword>
<protein>
    <recommendedName>
        <fullName evidence="3">Lipoprotein</fullName>
    </recommendedName>
</protein>
<reference evidence="1 2" key="1">
    <citation type="submission" date="2018-05" db="EMBL/GenBank/DDBJ databases">
        <title>Reference genomes for bee gut microbiota database.</title>
        <authorList>
            <person name="Ellegaard K.M."/>
        </authorList>
    </citation>
    <scope>NUCLEOTIDE SEQUENCE [LARGE SCALE GENOMIC DNA]</scope>
    <source>
        <strain evidence="1 2">ESL0172</strain>
    </source>
</reference>
<dbReference type="AlphaFoldDB" id="A0A2V4E167"/>
<evidence type="ECO:0000313" key="1">
    <source>
        <dbReference type="EMBL" id="PXY91822.1"/>
    </source>
</evidence>
<proteinExistence type="predicted"/>
<accession>A0A2V4E167</accession>
<dbReference type="OrthoDB" id="9154618at2"/>
<dbReference type="EMBL" id="QGLO01000004">
    <property type="protein sequence ID" value="PXY91822.1"/>
    <property type="molecule type" value="Genomic_DNA"/>
</dbReference>